<evidence type="ECO:0000313" key="1">
    <source>
        <dbReference type="EMBL" id="CAB4572306.1"/>
    </source>
</evidence>
<protein>
    <submittedName>
        <fullName evidence="1">Unannotated protein</fullName>
    </submittedName>
</protein>
<name>A0A6J6E908_9ZZZZ</name>
<proteinExistence type="predicted"/>
<dbReference type="InterPro" id="IPR029032">
    <property type="entry name" value="AhpD-like"/>
</dbReference>
<organism evidence="1">
    <name type="scientific">freshwater metagenome</name>
    <dbReference type="NCBI Taxonomy" id="449393"/>
    <lineage>
        <taxon>unclassified sequences</taxon>
        <taxon>metagenomes</taxon>
        <taxon>ecological metagenomes</taxon>
    </lineage>
</organism>
<gene>
    <name evidence="1" type="ORF">UFOPK1493_02481</name>
</gene>
<dbReference type="AlphaFoldDB" id="A0A6J6E908"/>
<reference evidence="1" key="1">
    <citation type="submission" date="2020-05" db="EMBL/GenBank/DDBJ databases">
        <authorList>
            <person name="Chiriac C."/>
            <person name="Salcher M."/>
            <person name="Ghai R."/>
            <person name="Kavagutti S V."/>
        </authorList>
    </citation>
    <scope>NUCLEOTIDE SEQUENCE</scope>
</reference>
<dbReference type="Gene3D" id="1.20.1290.10">
    <property type="entry name" value="AhpD-like"/>
    <property type="match status" value="1"/>
</dbReference>
<sequence>MLAGHDHALAERHRVALALADALMTQPGALDDELVAALRREFTDEQLVELTLDVMKWNAQKVPVALGTDVWLRPGELTDLVFDEQGNWVR</sequence>
<dbReference type="EMBL" id="CAEZSR010000102">
    <property type="protein sequence ID" value="CAB4572306.1"/>
    <property type="molecule type" value="Genomic_DNA"/>
</dbReference>
<dbReference type="SUPFAM" id="SSF69118">
    <property type="entry name" value="AhpD-like"/>
    <property type="match status" value="1"/>
</dbReference>
<accession>A0A6J6E908</accession>